<sequence>MEYVSNLLFWISNGLLVPVVVGLLFFFVKSIFMLGGFYNRYMQRRKIHQAVAAEMNKLDTTNLAPFGEMLAAQPVSAFILAARELVNGNGSEAANNRIISEYEINADRELGHAKMLTKFGPILGLMGTLIPMGPALMGLSTGDISTMAYNMQVAFATTVIGLFAGAVGFVLLQVKQRWAAQDLTSLDYISAIAVEAREASHTAHIKEMTVTKNAVNQ</sequence>
<keyword evidence="10" id="KW-1185">Reference proteome</keyword>
<evidence type="ECO:0000256" key="5">
    <source>
        <dbReference type="ARBA" id="ARBA00023136"/>
    </source>
</evidence>
<proteinExistence type="inferred from homology"/>
<dbReference type="Proteomes" id="UP000255233">
    <property type="component" value="Unassembled WGS sequence"/>
</dbReference>
<name>A0A379MUN3_9BACT</name>
<evidence type="ECO:0000256" key="6">
    <source>
        <dbReference type="RuleBase" id="RU004057"/>
    </source>
</evidence>
<dbReference type="GO" id="GO:0017038">
    <property type="term" value="P:protein import"/>
    <property type="evidence" value="ECO:0007669"/>
    <property type="project" value="TreeGrafter"/>
</dbReference>
<feature type="transmembrane region" description="Helical" evidence="7">
    <location>
        <begin position="153"/>
        <end position="172"/>
    </location>
</feature>
<dbReference type="AlphaFoldDB" id="A0A379MUN3"/>
<dbReference type="RefSeq" id="WP_051214518.1">
    <property type="nucleotide sequence ID" value="NZ_CALVFX010000001.1"/>
</dbReference>
<dbReference type="OrthoDB" id="3178152at2"/>
<feature type="domain" description="MotA/TolQ/ExbB proton channel" evidence="8">
    <location>
        <begin position="90"/>
        <end position="175"/>
    </location>
</feature>
<comment type="similarity">
    <text evidence="6">Belongs to the exbB/tolQ family.</text>
</comment>
<dbReference type="EMBL" id="UGVL01000001">
    <property type="protein sequence ID" value="SUE34469.1"/>
    <property type="molecule type" value="Genomic_DNA"/>
</dbReference>
<accession>A0A379MUN3</accession>
<keyword evidence="5 7" id="KW-0472">Membrane</keyword>
<dbReference type="GO" id="GO:0005886">
    <property type="term" value="C:plasma membrane"/>
    <property type="evidence" value="ECO:0007669"/>
    <property type="project" value="UniProtKB-SubCell"/>
</dbReference>
<evidence type="ECO:0000313" key="9">
    <source>
        <dbReference type="EMBL" id="SUE34469.1"/>
    </source>
</evidence>
<evidence type="ECO:0000256" key="3">
    <source>
        <dbReference type="ARBA" id="ARBA00022692"/>
    </source>
</evidence>
<feature type="transmembrane region" description="Helical" evidence="7">
    <location>
        <begin position="122"/>
        <end position="141"/>
    </location>
</feature>
<keyword evidence="3 7" id="KW-0812">Transmembrane</keyword>
<keyword evidence="6" id="KW-0813">Transport</keyword>
<comment type="subcellular location">
    <subcellularLocation>
        <location evidence="1">Cell membrane</location>
        <topology evidence="1">Multi-pass membrane protein</topology>
    </subcellularLocation>
    <subcellularLocation>
        <location evidence="6">Membrane</location>
        <topology evidence="6">Multi-pass membrane protein</topology>
    </subcellularLocation>
</comment>
<keyword evidence="2" id="KW-1003">Cell membrane</keyword>
<organism evidence="9 10">
    <name type="scientific">Rikenella microfusus</name>
    <dbReference type="NCBI Taxonomy" id="28139"/>
    <lineage>
        <taxon>Bacteria</taxon>
        <taxon>Pseudomonadati</taxon>
        <taxon>Bacteroidota</taxon>
        <taxon>Bacteroidia</taxon>
        <taxon>Bacteroidales</taxon>
        <taxon>Rikenellaceae</taxon>
        <taxon>Rikenella</taxon>
    </lineage>
</organism>
<evidence type="ECO:0000256" key="7">
    <source>
        <dbReference type="SAM" id="Phobius"/>
    </source>
</evidence>
<evidence type="ECO:0000313" key="10">
    <source>
        <dbReference type="Proteomes" id="UP000255233"/>
    </source>
</evidence>
<dbReference type="Pfam" id="PF01618">
    <property type="entry name" value="MotA_ExbB"/>
    <property type="match status" value="1"/>
</dbReference>
<dbReference type="PANTHER" id="PTHR30625:SF3">
    <property type="entry name" value="TOL-PAL SYSTEM PROTEIN TOLQ"/>
    <property type="match status" value="1"/>
</dbReference>
<keyword evidence="4 7" id="KW-1133">Transmembrane helix</keyword>
<dbReference type="STRING" id="880526.GCA_000427365_02126"/>
<evidence type="ECO:0000256" key="1">
    <source>
        <dbReference type="ARBA" id="ARBA00004651"/>
    </source>
</evidence>
<dbReference type="InterPro" id="IPR050790">
    <property type="entry name" value="ExbB/TolQ_transport"/>
</dbReference>
<evidence type="ECO:0000256" key="4">
    <source>
        <dbReference type="ARBA" id="ARBA00022989"/>
    </source>
</evidence>
<reference evidence="9 10" key="1">
    <citation type="submission" date="2018-06" db="EMBL/GenBank/DDBJ databases">
        <authorList>
            <consortium name="Pathogen Informatics"/>
            <person name="Doyle S."/>
        </authorList>
    </citation>
    <scope>NUCLEOTIDE SEQUENCE [LARGE SCALE GENOMIC DNA]</scope>
    <source>
        <strain evidence="9 10">NCTC11190</strain>
    </source>
</reference>
<evidence type="ECO:0000256" key="2">
    <source>
        <dbReference type="ARBA" id="ARBA00022475"/>
    </source>
</evidence>
<keyword evidence="6" id="KW-0653">Protein transport</keyword>
<dbReference type="PANTHER" id="PTHR30625">
    <property type="entry name" value="PROTEIN TOLQ"/>
    <property type="match status" value="1"/>
</dbReference>
<dbReference type="InterPro" id="IPR002898">
    <property type="entry name" value="MotA_ExbB_proton_chnl"/>
</dbReference>
<gene>
    <name evidence="9" type="ORF">NCTC11190_01693</name>
</gene>
<protein>
    <submittedName>
        <fullName evidence="9">MotA/TolQ/ExbB proton channel family</fullName>
    </submittedName>
</protein>
<feature type="transmembrane region" description="Helical" evidence="7">
    <location>
        <begin position="15"/>
        <end position="38"/>
    </location>
</feature>
<evidence type="ECO:0000259" key="8">
    <source>
        <dbReference type="Pfam" id="PF01618"/>
    </source>
</evidence>